<dbReference type="HOGENOM" id="CLU_031126_0_0_1"/>
<proteinExistence type="predicted"/>
<dbReference type="GO" id="GO:0005829">
    <property type="term" value="C:cytosol"/>
    <property type="evidence" value="ECO:0007669"/>
    <property type="project" value="TreeGrafter"/>
</dbReference>
<dbReference type="GeneID" id="63742367"/>
<dbReference type="EC" id="2.7.8.7" evidence="1"/>
<reference evidence="6 7" key="1">
    <citation type="journal article" date="2014" name="Proc. Natl. Acad. Sci. U.S.A.">
        <title>Trajectory and genomic determinants of fungal-pathogen speciation and host adaptation.</title>
        <authorList>
            <person name="Hu X."/>
            <person name="Xiao G."/>
            <person name="Zheng P."/>
            <person name="Shang Y."/>
            <person name="Su Y."/>
            <person name="Zhang X."/>
            <person name="Liu X."/>
            <person name="Zhan S."/>
            <person name="St Leger R.J."/>
            <person name="Wang C."/>
        </authorList>
    </citation>
    <scope>NUCLEOTIDE SEQUENCE [LARGE SCALE GENOMIC DNA]</scope>
    <source>
        <strain evidence="6 7">ARSEF 1941</strain>
    </source>
</reference>
<feature type="domain" description="4'-phosphopantetheinyl transferase" evidence="4">
    <location>
        <begin position="128"/>
        <end position="208"/>
    </location>
</feature>
<dbReference type="InterPro" id="IPR050559">
    <property type="entry name" value="P-Pant_transferase_sf"/>
</dbReference>
<feature type="domain" description="4'-phosphopantetheinyl transferase N-terminal" evidence="5">
    <location>
        <begin position="31"/>
        <end position="118"/>
    </location>
</feature>
<feature type="region of interest" description="Disordered" evidence="3">
    <location>
        <begin position="74"/>
        <end position="96"/>
    </location>
</feature>
<accession>A0A0B2WEM1</accession>
<sequence length="296" mass="31975">MSDALVLKWILDTRPLWPEAKATKDLETAASRALSLLTADERASVLRYHFVKDAKLALGSALLKRHAISSALGVPFSRATPTPGPPPGRKPLFRRPDGTQPLAFNVSHQAGLVALAAVRGDADGGADVGVDVVCPRERRERDHALLGRDGWPAYVGMHESVFAAAECERLRDLGRRRGPDEALEYFYALWCLREAWVKMTGEALLAGWLGELEMRNFAPPGAAAAADAPPLEVWFRGRRVGGGGGGGGGVYVRLERYLADYMVCTVVRGDVGRRLGDGFESVDLDALLDSAEKSSL</sequence>
<dbReference type="RefSeq" id="XP_040675342.1">
    <property type="nucleotide sequence ID" value="XM_040826710.1"/>
</dbReference>
<organism evidence="6 7">
    <name type="scientific">Metarhizium album (strain ARSEF 1941)</name>
    <dbReference type="NCBI Taxonomy" id="1081103"/>
    <lineage>
        <taxon>Eukaryota</taxon>
        <taxon>Fungi</taxon>
        <taxon>Dikarya</taxon>
        <taxon>Ascomycota</taxon>
        <taxon>Pezizomycotina</taxon>
        <taxon>Sordariomycetes</taxon>
        <taxon>Hypocreomycetidae</taxon>
        <taxon>Hypocreales</taxon>
        <taxon>Clavicipitaceae</taxon>
        <taxon>Metarhizium</taxon>
    </lineage>
</organism>
<dbReference type="OrthoDB" id="26719at2759"/>
<dbReference type="STRING" id="1081103.A0A0B2WEM1"/>
<evidence type="ECO:0000256" key="3">
    <source>
        <dbReference type="SAM" id="MobiDB-lite"/>
    </source>
</evidence>
<evidence type="ECO:0000259" key="4">
    <source>
        <dbReference type="Pfam" id="PF01648"/>
    </source>
</evidence>
<dbReference type="Proteomes" id="UP000030816">
    <property type="component" value="Unassembled WGS sequence"/>
</dbReference>
<dbReference type="PANTHER" id="PTHR12215:SF10">
    <property type="entry name" value="L-AMINOADIPATE-SEMIALDEHYDE DEHYDROGENASE-PHOSPHOPANTETHEINYL TRANSFERASE"/>
    <property type="match status" value="1"/>
</dbReference>
<evidence type="ECO:0000256" key="1">
    <source>
        <dbReference type="ARBA" id="ARBA00013172"/>
    </source>
</evidence>
<dbReference type="InterPro" id="IPR008278">
    <property type="entry name" value="4-PPantetheinyl_Trfase_dom"/>
</dbReference>
<evidence type="ECO:0000259" key="5">
    <source>
        <dbReference type="Pfam" id="PF22624"/>
    </source>
</evidence>
<gene>
    <name evidence="6" type="ORF">MAM_07912</name>
</gene>
<dbReference type="Gene3D" id="3.90.470.20">
    <property type="entry name" value="4'-phosphopantetheinyl transferase domain"/>
    <property type="match status" value="1"/>
</dbReference>
<dbReference type="Pfam" id="PF01648">
    <property type="entry name" value="ACPS"/>
    <property type="match status" value="1"/>
</dbReference>
<comment type="caution">
    <text evidence="6">The sequence shown here is derived from an EMBL/GenBank/DDBJ whole genome shotgun (WGS) entry which is preliminary data.</text>
</comment>
<dbReference type="EMBL" id="AZHE01000038">
    <property type="protein sequence ID" value="KHN94276.1"/>
    <property type="molecule type" value="Genomic_DNA"/>
</dbReference>
<dbReference type="GO" id="GO:0000287">
    <property type="term" value="F:magnesium ion binding"/>
    <property type="evidence" value="ECO:0007669"/>
    <property type="project" value="InterPro"/>
</dbReference>
<dbReference type="PANTHER" id="PTHR12215">
    <property type="entry name" value="PHOSPHOPANTETHEINE TRANSFERASE"/>
    <property type="match status" value="1"/>
</dbReference>
<dbReference type="GO" id="GO:0008897">
    <property type="term" value="F:holo-[acyl-carrier-protein] synthase activity"/>
    <property type="evidence" value="ECO:0007669"/>
    <property type="project" value="UniProtKB-EC"/>
</dbReference>
<dbReference type="GO" id="GO:0019878">
    <property type="term" value="P:lysine biosynthetic process via aminoadipic acid"/>
    <property type="evidence" value="ECO:0007669"/>
    <property type="project" value="TreeGrafter"/>
</dbReference>
<evidence type="ECO:0000256" key="2">
    <source>
        <dbReference type="ARBA" id="ARBA00022679"/>
    </source>
</evidence>
<dbReference type="SUPFAM" id="SSF56214">
    <property type="entry name" value="4'-phosphopantetheinyl transferase"/>
    <property type="match status" value="2"/>
</dbReference>
<protein>
    <recommendedName>
        <fullName evidence="1">holo-[acyl-carrier-protein] synthase</fullName>
        <ecNumber evidence="1">2.7.8.7</ecNumber>
    </recommendedName>
</protein>
<dbReference type="Pfam" id="PF22624">
    <property type="entry name" value="AASDHPPT_N"/>
    <property type="match status" value="1"/>
</dbReference>
<dbReference type="InterPro" id="IPR037143">
    <property type="entry name" value="4-PPantetheinyl_Trfase_dom_sf"/>
</dbReference>
<evidence type="ECO:0000313" key="7">
    <source>
        <dbReference type="Proteomes" id="UP000030816"/>
    </source>
</evidence>
<evidence type="ECO:0000313" key="6">
    <source>
        <dbReference type="EMBL" id="KHN94276.1"/>
    </source>
</evidence>
<keyword evidence="7" id="KW-1185">Reference proteome</keyword>
<name>A0A0B2WEM1_METAS</name>
<dbReference type="InterPro" id="IPR055066">
    <property type="entry name" value="AASDHPPT_N"/>
</dbReference>
<dbReference type="AlphaFoldDB" id="A0A0B2WEM1"/>
<keyword evidence="2 6" id="KW-0808">Transferase</keyword>